<dbReference type="GO" id="GO:1904047">
    <property type="term" value="F:S-adenosyl-L-methionine binding"/>
    <property type="evidence" value="ECO:0007669"/>
    <property type="project" value="TreeGrafter"/>
</dbReference>
<evidence type="ECO:0000256" key="4">
    <source>
        <dbReference type="ARBA" id="ARBA00022679"/>
    </source>
</evidence>
<dbReference type="InterPro" id="IPR029063">
    <property type="entry name" value="SAM-dependent_MTases_sf"/>
</dbReference>
<keyword evidence="3 7" id="KW-0489">Methyltransferase</keyword>
<dbReference type="Gene3D" id="3.40.50.150">
    <property type="entry name" value="Vaccinia Virus protein VP39"/>
    <property type="match status" value="1"/>
</dbReference>
<comment type="catalytic activity">
    <reaction evidence="6">
        <text>a 2'-deoxyadenosine in DNA + S-adenosyl-L-methionine = an N(6)-methyl-2'-deoxyadenosine in DNA + S-adenosyl-L-homocysteine + H(+)</text>
        <dbReference type="Rhea" id="RHEA:15197"/>
        <dbReference type="Rhea" id="RHEA-COMP:12418"/>
        <dbReference type="Rhea" id="RHEA-COMP:12419"/>
        <dbReference type="ChEBI" id="CHEBI:15378"/>
        <dbReference type="ChEBI" id="CHEBI:57856"/>
        <dbReference type="ChEBI" id="CHEBI:59789"/>
        <dbReference type="ChEBI" id="CHEBI:90615"/>
        <dbReference type="ChEBI" id="CHEBI:90616"/>
        <dbReference type="EC" id="2.1.1.72"/>
    </reaction>
</comment>
<evidence type="ECO:0000256" key="5">
    <source>
        <dbReference type="ARBA" id="ARBA00022691"/>
    </source>
</evidence>
<dbReference type="EC" id="2.1.1.72" evidence="2"/>
<dbReference type="Gene3D" id="1.10.1020.10">
    <property type="entry name" value="Adenine-specific Methyltransferase, Domain 2"/>
    <property type="match status" value="1"/>
</dbReference>
<comment type="caution">
    <text evidence="7">The sequence shown here is derived from an EMBL/GenBank/DDBJ whole genome shotgun (WGS) entry which is preliminary data.</text>
</comment>
<dbReference type="GO" id="GO:0009007">
    <property type="term" value="F:site-specific DNA-methyltransferase (adenine-specific) activity"/>
    <property type="evidence" value="ECO:0007669"/>
    <property type="project" value="UniProtKB-EC"/>
</dbReference>
<keyword evidence="5" id="KW-0949">S-adenosyl-L-methionine</keyword>
<evidence type="ECO:0000313" key="7">
    <source>
        <dbReference type="EMBL" id="MCB8605173.1"/>
    </source>
</evidence>
<dbReference type="PANTHER" id="PTHR30481">
    <property type="entry name" value="DNA ADENINE METHYLASE"/>
    <property type="match status" value="1"/>
</dbReference>
<comment type="similarity">
    <text evidence="1">Belongs to the N(4)/N(6)-methyltransferase family.</text>
</comment>
<evidence type="ECO:0000256" key="6">
    <source>
        <dbReference type="ARBA" id="ARBA00047942"/>
    </source>
</evidence>
<dbReference type="InterPro" id="IPR012327">
    <property type="entry name" value="MeTrfase_D12"/>
</dbReference>
<keyword evidence="4" id="KW-0808">Transferase</keyword>
<evidence type="ECO:0000256" key="2">
    <source>
        <dbReference type="ARBA" id="ARBA00011900"/>
    </source>
</evidence>
<dbReference type="GO" id="GO:0009307">
    <property type="term" value="P:DNA restriction-modification system"/>
    <property type="evidence" value="ECO:0007669"/>
    <property type="project" value="InterPro"/>
</dbReference>
<dbReference type="GO" id="GO:0043565">
    <property type="term" value="F:sequence-specific DNA binding"/>
    <property type="evidence" value="ECO:0007669"/>
    <property type="project" value="TreeGrafter"/>
</dbReference>
<dbReference type="Pfam" id="PF02086">
    <property type="entry name" value="MethyltransfD12"/>
    <property type="match status" value="1"/>
</dbReference>
<gene>
    <name evidence="7" type="ORF">LJD63_02700</name>
</gene>
<name>A0AB35H8Z1_9FIRM</name>
<dbReference type="GO" id="GO:0032259">
    <property type="term" value="P:methylation"/>
    <property type="evidence" value="ECO:0007669"/>
    <property type="project" value="UniProtKB-KW"/>
</dbReference>
<dbReference type="EMBL" id="JAJDLA010000003">
    <property type="protein sequence ID" value="MCB8605173.1"/>
    <property type="molecule type" value="Genomic_DNA"/>
</dbReference>
<dbReference type="SUPFAM" id="SSF53335">
    <property type="entry name" value="S-adenosyl-L-methionine-dependent methyltransferases"/>
    <property type="match status" value="1"/>
</dbReference>
<reference evidence="7" key="1">
    <citation type="submission" date="2021-10" db="EMBL/GenBank/DDBJ databases">
        <title>Collection of gut derived symbiotic bacterial strains cultured from healthy donors.</title>
        <authorList>
            <person name="Lin H."/>
            <person name="Littmann E."/>
            <person name="Kohout C."/>
            <person name="Pamer E.G."/>
        </authorList>
    </citation>
    <scope>NUCLEOTIDE SEQUENCE</scope>
    <source>
        <strain evidence="7">DFI.4.35</strain>
    </source>
</reference>
<protein>
    <recommendedName>
        <fullName evidence="2">site-specific DNA-methyltransferase (adenine-specific)</fullName>
        <ecNumber evidence="2">2.1.1.72</ecNumber>
    </recommendedName>
</protein>
<dbReference type="PANTHER" id="PTHR30481:SF2">
    <property type="entry name" value="SITE-SPECIFIC DNA-METHYLTRANSFERASE (ADENINE-SPECIFIC)"/>
    <property type="match status" value="1"/>
</dbReference>
<accession>A0AB35H8Z1</accession>
<dbReference type="InterPro" id="IPR023095">
    <property type="entry name" value="Ade_MeTrfase_dom_2"/>
</dbReference>
<evidence type="ECO:0000313" key="8">
    <source>
        <dbReference type="Proteomes" id="UP001198010"/>
    </source>
</evidence>
<proteinExistence type="inferred from homology"/>
<sequence>MFYSPLRYPGGKAKLARFMEFIIKDRGYIGGTYIEPFAGGAGIAVELLLRDVVSRIVINDYDKGIWSFWKAILTDTERFISEIRTVPLTMDEWEKQRDICLNHNKKYSFELGFATFYMNRTNRSGIIKGGVIGGLRQTGKWKIDARFNRESLISRIENISLRKKDIFLYNQDITTFIKRYMPLYADQAIIYFDPPYFKKGKQLYMNFFELEDHKRIEHTIRKSVECDWIVTYDNAPEIREIYASYPVMLYDLNYSVSKKCRASELMVFKRDSLIPQNELLNQNNIYINLRSMNNDL</sequence>
<dbReference type="InterPro" id="IPR012263">
    <property type="entry name" value="M_m6A_EcoRV"/>
</dbReference>
<organism evidence="7 8">
    <name type="scientific">Veillonella nakazawae</name>
    <dbReference type="NCBI Taxonomy" id="2682456"/>
    <lineage>
        <taxon>Bacteria</taxon>
        <taxon>Bacillati</taxon>
        <taxon>Bacillota</taxon>
        <taxon>Negativicutes</taxon>
        <taxon>Veillonellales</taxon>
        <taxon>Veillonellaceae</taxon>
        <taxon>Veillonella</taxon>
    </lineage>
</organism>
<dbReference type="GO" id="GO:0006298">
    <property type="term" value="P:mismatch repair"/>
    <property type="evidence" value="ECO:0007669"/>
    <property type="project" value="TreeGrafter"/>
</dbReference>
<dbReference type="RefSeq" id="WP_227283096.1">
    <property type="nucleotide sequence ID" value="NZ_JAJDLA010000003.1"/>
</dbReference>
<dbReference type="AlphaFoldDB" id="A0AB35H8Z1"/>
<dbReference type="Proteomes" id="UP001198010">
    <property type="component" value="Unassembled WGS sequence"/>
</dbReference>
<dbReference type="PRINTS" id="PR00505">
    <property type="entry name" value="D12N6MTFRASE"/>
</dbReference>
<dbReference type="PIRSF" id="PIRSF000398">
    <property type="entry name" value="M_m6A_EcoRV"/>
    <property type="match status" value="1"/>
</dbReference>
<evidence type="ECO:0000256" key="3">
    <source>
        <dbReference type="ARBA" id="ARBA00022603"/>
    </source>
</evidence>
<evidence type="ECO:0000256" key="1">
    <source>
        <dbReference type="ARBA" id="ARBA00006594"/>
    </source>
</evidence>